<dbReference type="SUPFAM" id="SSF51445">
    <property type="entry name" value="(Trans)glycosidases"/>
    <property type="match status" value="1"/>
</dbReference>
<evidence type="ECO:0000256" key="4">
    <source>
        <dbReference type="ARBA" id="ARBA00022729"/>
    </source>
</evidence>
<dbReference type="Gene3D" id="3.20.20.300">
    <property type="entry name" value="Glycoside hydrolase, family 3, N-terminal domain"/>
    <property type="match status" value="1"/>
</dbReference>
<dbReference type="Gene3D" id="3.40.50.1700">
    <property type="entry name" value="Glycoside hydrolase family 3 C-terminal domain"/>
    <property type="match status" value="1"/>
</dbReference>
<evidence type="ECO:0000256" key="6">
    <source>
        <dbReference type="ARBA" id="ARBA00023295"/>
    </source>
</evidence>
<accession>D0NS10</accession>
<dbReference type="GeneID" id="9475694"/>
<dbReference type="Pfam" id="PF00933">
    <property type="entry name" value="Glyco_hydro_3"/>
    <property type="match status" value="1"/>
</dbReference>
<evidence type="ECO:0000313" key="10">
    <source>
        <dbReference type="Proteomes" id="UP000006643"/>
    </source>
</evidence>
<dbReference type="OMA" id="PEGHPYG"/>
<feature type="signal peptide" evidence="7">
    <location>
        <begin position="1"/>
        <end position="24"/>
    </location>
</feature>
<evidence type="ECO:0000256" key="3">
    <source>
        <dbReference type="ARBA" id="ARBA00012744"/>
    </source>
</evidence>
<dbReference type="PRINTS" id="PR00133">
    <property type="entry name" value="GLHYDRLASE3"/>
</dbReference>
<evidence type="ECO:0000256" key="5">
    <source>
        <dbReference type="ARBA" id="ARBA00022801"/>
    </source>
</evidence>
<dbReference type="InParanoid" id="D0NS10"/>
<dbReference type="VEuPathDB" id="FungiDB:PITG_15905"/>
<dbReference type="GO" id="GO:0008422">
    <property type="term" value="F:beta-glucosidase activity"/>
    <property type="evidence" value="ECO:0007669"/>
    <property type="project" value="UniProtKB-EC"/>
</dbReference>
<dbReference type="FunFam" id="3.20.20.300:FF:000007">
    <property type="entry name" value="Lysosomal beta glucosidase"/>
    <property type="match status" value="1"/>
</dbReference>
<dbReference type="InterPro" id="IPR036962">
    <property type="entry name" value="Glyco_hydro_3_N_sf"/>
</dbReference>
<evidence type="ECO:0000256" key="7">
    <source>
        <dbReference type="SAM" id="SignalP"/>
    </source>
</evidence>
<feature type="chain" id="PRO_5003013690" description="beta-glucosidase" evidence="7">
    <location>
        <begin position="25"/>
        <end position="743"/>
    </location>
</feature>
<dbReference type="InterPro" id="IPR013783">
    <property type="entry name" value="Ig-like_fold"/>
</dbReference>
<comment type="similarity">
    <text evidence="2">Belongs to the glycosyl hydrolase 3 family.</text>
</comment>
<dbReference type="InterPro" id="IPR002772">
    <property type="entry name" value="Glyco_hydro_3_C"/>
</dbReference>
<dbReference type="PANTHER" id="PTHR30620">
    <property type="entry name" value="PERIPLASMIC BETA-GLUCOSIDASE-RELATED"/>
    <property type="match status" value="1"/>
</dbReference>
<evidence type="ECO:0000259" key="8">
    <source>
        <dbReference type="SMART" id="SM01217"/>
    </source>
</evidence>
<name>D0NS10_PHYIT</name>
<keyword evidence="4 7" id="KW-0732">Signal</keyword>
<dbReference type="InterPro" id="IPR017853">
    <property type="entry name" value="GH"/>
</dbReference>
<dbReference type="SMART" id="SM01217">
    <property type="entry name" value="Fn3_like"/>
    <property type="match status" value="1"/>
</dbReference>
<dbReference type="eggNOG" id="ENOG502QQ55">
    <property type="taxonomic scope" value="Eukaryota"/>
</dbReference>
<dbReference type="KEGG" id="pif:PITG_15905"/>
<keyword evidence="10" id="KW-1185">Reference proteome</keyword>
<evidence type="ECO:0000256" key="1">
    <source>
        <dbReference type="ARBA" id="ARBA00000448"/>
    </source>
</evidence>
<dbReference type="SUPFAM" id="SSF52279">
    <property type="entry name" value="Beta-D-glucan exohydrolase, C-terminal domain"/>
    <property type="match status" value="1"/>
</dbReference>
<dbReference type="Pfam" id="PF01915">
    <property type="entry name" value="Glyco_hydro_3_C"/>
    <property type="match status" value="1"/>
</dbReference>
<evidence type="ECO:0000256" key="2">
    <source>
        <dbReference type="ARBA" id="ARBA00005336"/>
    </source>
</evidence>
<comment type="catalytic activity">
    <reaction evidence="1">
        <text>Hydrolysis of terminal, non-reducing beta-D-glucosyl residues with release of beta-D-glucose.</text>
        <dbReference type="EC" id="3.2.1.21"/>
    </reaction>
</comment>
<gene>
    <name evidence="9" type="ORF">PITG_15905</name>
</gene>
<dbReference type="OrthoDB" id="416222at2759"/>
<dbReference type="EC" id="3.2.1.21" evidence="3"/>
<reference evidence="10" key="1">
    <citation type="journal article" date="2009" name="Nature">
        <title>Genome sequence and analysis of the Irish potato famine pathogen Phytophthora infestans.</title>
        <authorList>
            <consortium name="The Broad Institute Genome Sequencing Platform"/>
            <person name="Haas B.J."/>
            <person name="Kamoun S."/>
            <person name="Zody M.C."/>
            <person name="Jiang R.H."/>
            <person name="Handsaker R.E."/>
            <person name="Cano L.M."/>
            <person name="Grabherr M."/>
            <person name="Kodira C.D."/>
            <person name="Raffaele S."/>
            <person name="Torto-Alalibo T."/>
            <person name="Bozkurt T.O."/>
            <person name="Ah-Fong A.M."/>
            <person name="Alvarado L."/>
            <person name="Anderson V.L."/>
            <person name="Armstrong M.R."/>
            <person name="Avrova A."/>
            <person name="Baxter L."/>
            <person name="Beynon J."/>
            <person name="Boevink P.C."/>
            <person name="Bollmann S.R."/>
            <person name="Bos J.I."/>
            <person name="Bulone V."/>
            <person name="Cai G."/>
            <person name="Cakir C."/>
            <person name="Carrington J.C."/>
            <person name="Chawner M."/>
            <person name="Conti L."/>
            <person name="Costanzo S."/>
            <person name="Ewan R."/>
            <person name="Fahlgren N."/>
            <person name="Fischbach M.A."/>
            <person name="Fugelstad J."/>
            <person name="Gilroy E.M."/>
            <person name="Gnerre S."/>
            <person name="Green P.J."/>
            <person name="Grenville-Briggs L.J."/>
            <person name="Griffith J."/>
            <person name="Grunwald N.J."/>
            <person name="Horn K."/>
            <person name="Horner N.R."/>
            <person name="Hu C.H."/>
            <person name="Huitema E."/>
            <person name="Jeong D.H."/>
            <person name="Jones A.M."/>
            <person name="Jones J.D."/>
            <person name="Jones R.W."/>
            <person name="Karlsson E.K."/>
            <person name="Kunjeti S.G."/>
            <person name="Lamour K."/>
            <person name="Liu Z."/>
            <person name="Ma L."/>
            <person name="Maclean D."/>
            <person name="Chibucos M.C."/>
            <person name="McDonald H."/>
            <person name="McWalters J."/>
            <person name="Meijer H.J."/>
            <person name="Morgan W."/>
            <person name="Morris P.F."/>
            <person name="Munro C.A."/>
            <person name="O'Neill K."/>
            <person name="Ospina-Giraldo M."/>
            <person name="Pinzon A."/>
            <person name="Pritchard L."/>
            <person name="Ramsahoye B."/>
            <person name="Ren Q."/>
            <person name="Restrepo S."/>
            <person name="Roy S."/>
            <person name="Sadanandom A."/>
            <person name="Savidor A."/>
            <person name="Schornack S."/>
            <person name="Schwartz D.C."/>
            <person name="Schumann U.D."/>
            <person name="Schwessinger B."/>
            <person name="Seyer L."/>
            <person name="Sharpe T."/>
            <person name="Silvar C."/>
            <person name="Song J."/>
            <person name="Studholme D.J."/>
            <person name="Sykes S."/>
            <person name="Thines M."/>
            <person name="van de Vondervoort P.J."/>
            <person name="Phuntumart V."/>
            <person name="Wawra S."/>
            <person name="Weide R."/>
            <person name="Win J."/>
            <person name="Young C."/>
            <person name="Zhou S."/>
            <person name="Fry W."/>
            <person name="Meyers B.C."/>
            <person name="van West P."/>
            <person name="Ristaino J."/>
            <person name="Govers F."/>
            <person name="Birch P.R."/>
            <person name="Whisson S.C."/>
            <person name="Judelson H.S."/>
            <person name="Nusbaum C."/>
        </authorList>
    </citation>
    <scope>NUCLEOTIDE SEQUENCE [LARGE SCALE GENOMIC DNA]</scope>
    <source>
        <strain evidence="10">T30-4</strain>
    </source>
</reference>
<organism evidence="9 10">
    <name type="scientific">Phytophthora infestans (strain T30-4)</name>
    <name type="common">Potato late blight agent</name>
    <dbReference type="NCBI Taxonomy" id="403677"/>
    <lineage>
        <taxon>Eukaryota</taxon>
        <taxon>Sar</taxon>
        <taxon>Stramenopiles</taxon>
        <taxon>Oomycota</taxon>
        <taxon>Peronosporomycetes</taxon>
        <taxon>Peronosporales</taxon>
        <taxon>Peronosporaceae</taxon>
        <taxon>Phytophthora</taxon>
    </lineage>
</organism>
<dbReference type="RefSeq" id="XP_002898138.1">
    <property type="nucleotide sequence ID" value="XM_002898092.1"/>
</dbReference>
<evidence type="ECO:0000313" key="9">
    <source>
        <dbReference type="EMBL" id="EEY63551.1"/>
    </source>
</evidence>
<dbReference type="InterPro" id="IPR026891">
    <property type="entry name" value="Fn3-like"/>
</dbReference>
<protein>
    <recommendedName>
        <fullName evidence="3">beta-glucosidase</fullName>
        <ecNumber evidence="3">3.2.1.21</ecNumber>
    </recommendedName>
</protein>
<dbReference type="STRING" id="403677.D0NS10"/>
<keyword evidence="5" id="KW-0378">Hydrolase</keyword>
<dbReference type="Pfam" id="PF14310">
    <property type="entry name" value="Fn3-like"/>
    <property type="match status" value="1"/>
</dbReference>
<dbReference type="FunFam" id="3.40.50.1700:FF:000006">
    <property type="entry name" value="Lysosomal beta glucosidase"/>
    <property type="match status" value="1"/>
</dbReference>
<dbReference type="InterPro" id="IPR051915">
    <property type="entry name" value="Cellulose_Degrad_GH3"/>
</dbReference>
<dbReference type="PANTHER" id="PTHR30620:SF16">
    <property type="entry name" value="LYSOSOMAL BETA GLUCOSIDASE"/>
    <property type="match status" value="1"/>
</dbReference>
<dbReference type="HOGENOM" id="CLU_004542_5_2_1"/>
<dbReference type="Proteomes" id="UP000006643">
    <property type="component" value="Unassembled WGS sequence"/>
</dbReference>
<dbReference type="InterPro" id="IPR001764">
    <property type="entry name" value="Glyco_hydro_3_N"/>
</dbReference>
<sequence>MLKSWFAAVCCLAVSLTGTPFVSADEWDAQTDVIIESMDEDQLVGQMVQVAFSRFFNKDKTFDEDKFRAYAKLKIGSYLSGPWQSGSYNGKYGWTAQEWRDVLSRAQEIVKEENDGHPFIFGIDSLHGAGFTSGAVLFGQPINGAATFNPDLAYEMGRISGRDTLAAGTPWIFGPMLEISQNPLWPRVYETFGEDPVLVSAISEALIKGIQSNNGSAACMKHWIGYSKTPTGHDKDPVTLSDLDLLNYFLPPFKAAVDAGVMSAMENYISVNGIPTIANHKLMNKLLREDLGFEGLTVVRPLASSDYGFINATKALIANEPSYLNRVKESARRVIKLKLQLGLYDNAVPGADLVDQVGNDEDKAATLNSARESIVLLQNNDSVLPIPETAKVLLTGHSADNVGFQCGGWSLSQQGYSGNDMFPNGITVKDEFQAISNETLTYFNGLNYTGVYNESDLAQAKEYASQADYTVAVIGEHSYTEKTYGDINDLALPAGQIEYVSELASTGTKVIVVLVGGRPRLLGELPNNVHAVINAMLPCELGGQAIAEIIYGRVNPSGRMPITYPKDAGNILMPYNHLVSTQCATGYCEMQWEFGHGLSYTDFTYSDMTLSRSNVTSITESVDVSVVVTSAGTVAGKETVMLFLTQPFRTISVPEVKQLKKFTKVDLKAGESTTVKFTLSADDWSVYYPQIGSGLKKVAEDADYVLAIKPETDCDVYNKTAVANPLCATFTLQTGEHPYGSFE</sequence>
<proteinExistence type="inferred from homology"/>
<dbReference type="FunFam" id="2.60.40.10:FF:000731">
    <property type="entry name" value="Lysosomal beta glucosidase"/>
    <property type="match status" value="1"/>
</dbReference>
<dbReference type="InterPro" id="IPR036881">
    <property type="entry name" value="Glyco_hydro_3_C_sf"/>
</dbReference>
<feature type="domain" description="Fibronectin type III-like" evidence="8">
    <location>
        <begin position="638"/>
        <end position="712"/>
    </location>
</feature>
<keyword evidence="6" id="KW-0326">Glycosidase</keyword>
<dbReference type="GO" id="GO:0009251">
    <property type="term" value="P:glucan catabolic process"/>
    <property type="evidence" value="ECO:0007669"/>
    <property type="project" value="TreeGrafter"/>
</dbReference>
<dbReference type="AlphaFoldDB" id="D0NS10"/>
<dbReference type="EMBL" id="DS028156">
    <property type="protein sequence ID" value="EEY63551.1"/>
    <property type="molecule type" value="Genomic_DNA"/>
</dbReference>
<dbReference type="Gene3D" id="2.60.40.10">
    <property type="entry name" value="Immunoglobulins"/>
    <property type="match status" value="1"/>
</dbReference>